<evidence type="ECO:0000313" key="6">
    <source>
        <dbReference type="EMBL" id="KIP98807.1"/>
    </source>
</evidence>
<evidence type="ECO:0000256" key="4">
    <source>
        <dbReference type="PROSITE-ProRule" id="PRU00335"/>
    </source>
</evidence>
<accession>A0A0D0KL73</accession>
<dbReference type="Pfam" id="PF17937">
    <property type="entry name" value="TetR_C_28"/>
    <property type="match status" value="1"/>
</dbReference>
<dbReference type="Pfam" id="PF00440">
    <property type="entry name" value="TetR_N"/>
    <property type="match status" value="1"/>
</dbReference>
<dbReference type="InterPro" id="IPR041479">
    <property type="entry name" value="TetR_CgmR_C"/>
</dbReference>
<reference evidence="6 7" key="1">
    <citation type="submission" date="2014-12" db="EMBL/GenBank/DDBJ databases">
        <title>16Stimator: statistical estimation of ribosomal gene copy numbers from draft genome assemblies.</title>
        <authorList>
            <person name="Perisin M.A."/>
            <person name="Vetter M."/>
            <person name="Gilbert J.A."/>
            <person name="Bergelson J."/>
        </authorList>
    </citation>
    <scope>NUCLEOTIDE SEQUENCE [LARGE SCALE GENOMIC DNA]</scope>
    <source>
        <strain evidence="6 7">MEJ086</strain>
    </source>
</reference>
<dbReference type="EMBL" id="JXQW01000038">
    <property type="protein sequence ID" value="KIP98807.1"/>
    <property type="molecule type" value="Genomic_DNA"/>
</dbReference>
<evidence type="ECO:0000313" key="7">
    <source>
        <dbReference type="Proteomes" id="UP000032068"/>
    </source>
</evidence>
<evidence type="ECO:0000256" key="1">
    <source>
        <dbReference type="ARBA" id="ARBA00023015"/>
    </source>
</evidence>
<evidence type="ECO:0000256" key="3">
    <source>
        <dbReference type="ARBA" id="ARBA00023163"/>
    </source>
</evidence>
<keyword evidence="2 4" id="KW-0238">DNA-binding</keyword>
<feature type="domain" description="HTH tetR-type" evidence="5">
    <location>
        <begin position="6"/>
        <end position="66"/>
    </location>
</feature>
<feature type="DNA-binding region" description="H-T-H motif" evidence="4">
    <location>
        <begin position="29"/>
        <end position="48"/>
    </location>
</feature>
<proteinExistence type="predicted"/>
<dbReference type="RefSeq" id="WP_042554552.1">
    <property type="nucleotide sequence ID" value="NZ_JXQW01000038.1"/>
</dbReference>
<name>A0A0D0KL73_9PSED</name>
<evidence type="ECO:0000259" key="5">
    <source>
        <dbReference type="PROSITE" id="PS50977"/>
    </source>
</evidence>
<keyword evidence="1" id="KW-0805">Transcription regulation</keyword>
<dbReference type="Proteomes" id="UP000032068">
    <property type="component" value="Unassembled WGS sequence"/>
</dbReference>
<dbReference type="PANTHER" id="PTHR47506:SF1">
    <property type="entry name" value="HTH-TYPE TRANSCRIPTIONAL REGULATOR YJDC"/>
    <property type="match status" value="1"/>
</dbReference>
<sequence length="185" mass="20389">MSRPVVIDRNRILDSAETLVRSGGIARLTIGAVAQAAGISKGAVQGAFGTKAQLIDAIYQRWSDEYDTQVIELTGERPTASQALRAHLDLTRRTDEAEADRAAGLMSALLGSNQRQGSDAWYRQRLDLIDTSTPQGRRARLAFLAAEGAFMLRCFGFLQMPDSEWQAIFEDVSTQLLEGDDEQKR</sequence>
<gene>
    <name evidence="6" type="ORF">RU08_14505</name>
</gene>
<dbReference type="OrthoDB" id="9809772at2"/>
<dbReference type="GO" id="GO:0003677">
    <property type="term" value="F:DNA binding"/>
    <property type="evidence" value="ECO:0007669"/>
    <property type="project" value="UniProtKB-UniRule"/>
</dbReference>
<comment type="caution">
    <text evidence="6">The sequence shown here is derived from an EMBL/GenBank/DDBJ whole genome shotgun (WGS) entry which is preliminary data.</text>
</comment>
<protein>
    <recommendedName>
        <fullName evidence="5">HTH tetR-type domain-containing protein</fullName>
    </recommendedName>
</protein>
<dbReference type="Gene3D" id="1.10.357.10">
    <property type="entry name" value="Tetracycline Repressor, domain 2"/>
    <property type="match status" value="1"/>
</dbReference>
<dbReference type="InterPro" id="IPR001647">
    <property type="entry name" value="HTH_TetR"/>
</dbReference>
<evidence type="ECO:0000256" key="2">
    <source>
        <dbReference type="ARBA" id="ARBA00023125"/>
    </source>
</evidence>
<dbReference type="PROSITE" id="PS50977">
    <property type="entry name" value="HTH_TETR_2"/>
    <property type="match status" value="1"/>
</dbReference>
<organism evidence="6 7">
    <name type="scientific">Pseudomonas fulva</name>
    <dbReference type="NCBI Taxonomy" id="47880"/>
    <lineage>
        <taxon>Bacteria</taxon>
        <taxon>Pseudomonadati</taxon>
        <taxon>Pseudomonadota</taxon>
        <taxon>Gammaproteobacteria</taxon>
        <taxon>Pseudomonadales</taxon>
        <taxon>Pseudomonadaceae</taxon>
        <taxon>Pseudomonas</taxon>
    </lineage>
</organism>
<keyword evidence="3" id="KW-0804">Transcription</keyword>
<dbReference type="SUPFAM" id="SSF46689">
    <property type="entry name" value="Homeodomain-like"/>
    <property type="match status" value="1"/>
</dbReference>
<dbReference type="AlphaFoldDB" id="A0A0D0KL73"/>
<dbReference type="InterPro" id="IPR009057">
    <property type="entry name" value="Homeodomain-like_sf"/>
</dbReference>
<dbReference type="PRINTS" id="PR00455">
    <property type="entry name" value="HTHTETR"/>
</dbReference>
<dbReference type="PANTHER" id="PTHR47506">
    <property type="entry name" value="TRANSCRIPTIONAL REGULATORY PROTEIN"/>
    <property type="match status" value="1"/>
</dbReference>